<protein>
    <submittedName>
        <fullName evidence="1">Uncharacterized protein</fullName>
    </submittedName>
</protein>
<dbReference type="AlphaFoldDB" id="A0A074X327"/>
<organism evidence="1 2">
    <name type="scientific">Aureobasidium pullulans EXF-150</name>
    <dbReference type="NCBI Taxonomy" id="1043002"/>
    <lineage>
        <taxon>Eukaryota</taxon>
        <taxon>Fungi</taxon>
        <taxon>Dikarya</taxon>
        <taxon>Ascomycota</taxon>
        <taxon>Pezizomycotina</taxon>
        <taxon>Dothideomycetes</taxon>
        <taxon>Dothideomycetidae</taxon>
        <taxon>Dothideales</taxon>
        <taxon>Saccotheciaceae</taxon>
        <taxon>Aureobasidium</taxon>
    </lineage>
</organism>
<dbReference type="EMBL" id="KL585003">
    <property type="protein sequence ID" value="KEQ79798.1"/>
    <property type="molecule type" value="Genomic_DNA"/>
</dbReference>
<dbReference type="GeneID" id="40741210"/>
<dbReference type="Proteomes" id="UP000030706">
    <property type="component" value="Unassembled WGS sequence"/>
</dbReference>
<accession>A0A074X327</accession>
<sequence length="159" mass="17579">MPSAFAVTHWSEWMHVLCPCNKTSLLFRAVMTRRVSDRLDGVGSCGVSYPRARPDIAMSMLRDGIPTIDGGTGVHEHSNPSYLALLNDHSRSRKTALFAMVFFDALAAPPGRPVSKSPLLVLRMASCAALRIRIWVRGRRGGVVSREWIVAEGSWTCLR</sequence>
<reference evidence="1 2" key="1">
    <citation type="journal article" date="2014" name="BMC Genomics">
        <title>Genome sequencing of four Aureobasidium pullulans varieties: biotechnological potential, stress tolerance, and description of new species.</title>
        <authorList>
            <person name="Gostin Ar C."/>
            <person name="Ohm R.A."/>
            <person name="Kogej T."/>
            <person name="Sonjak S."/>
            <person name="Turk M."/>
            <person name="Zajc J."/>
            <person name="Zalar P."/>
            <person name="Grube M."/>
            <person name="Sun H."/>
            <person name="Han J."/>
            <person name="Sharma A."/>
            <person name="Chiniquy J."/>
            <person name="Ngan C.Y."/>
            <person name="Lipzen A."/>
            <person name="Barry K."/>
            <person name="Grigoriev I.V."/>
            <person name="Gunde-Cimerman N."/>
        </authorList>
    </citation>
    <scope>NUCLEOTIDE SEQUENCE [LARGE SCALE GENOMIC DNA]</scope>
    <source>
        <strain evidence="1 2">EXF-150</strain>
    </source>
</reference>
<proteinExistence type="predicted"/>
<evidence type="ECO:0000313" key="2">
    <source>
        <dbReference type="Proteomes" id="UP000030706"/>
    </source>
</evidence>
<gene>
    <name evidence="1" type="ORF">M438DRAFT_142150</name>
</gene>
<dbReference type="RefSeq" id="XP_029755985.1">
    <property type="nucleotide sequence ID" value="XM_029898904.1"/>
</dbReference>
<name>A0A074X327_AURPU</name>
<evidence type="ECO:0000313" key="1">
    <source>
        <dbReference type="EMBL" id="KEQ79798.1"/>
    </source>
</evidence>
<keyword evidence="2" id="KW-1185">Reference proteome</keyword>
<dbReference type="HOGENOM" id="CLU_1660381_0_0_1"/>